<dbReference type="Proteomes" id="UP000619761">
    <property type="component" value="Unassembled WGS sequence"/>
</dbReference>
<dbReference type="SUPFAM" id="SSF52343">
    <property type="entry name" value="Ferredoxin reductase-like, C-terminal NADP-linked domain"/>
    <property type="match status" value="1"/>
</dbReference>
<dbReference type="PANTHER" id="PTHR47354">
    <property type="entry name" value="NADH OXIDOREDUCTASE HCR"/>
    <property type="match status" value="1"/>
</dbReference>
<evidence type="ECO:0000313" key="3">
    <source>
        <dbReference type="Proteomes" id="UP000619761"/>
    </source>
</evidence>
<dbReference type="Pfam" id="PF00175">
    <property type="entry name" value="NAD_binding_1"/>
    <property type="match status" value="1"/>
</dbReference>
<dbReference type="SUPFAM" id="SSF63380">
    <property type="entry name" value="Riboflavin synthase domain-like"/>
    <property type="match status" value="1"/>
</dbReference>
<reference evidence="3" key="1">
    <citation type="journal article" date="2019" name="Int. J. Syst. Evol. Microbiol.">
        <title>The Global Catalogue of Microorganisms (GCM) 10K type strain sequencing project: providing services to taxonomists for standard genome sequencing and annotation.</title>
        <authorList>
            <consortium name="The Broad Institute Genomics Platform"/>
            <consortium name="The Broad Institute Genome Sequencing Center for Infectious Disease"/>
            <person name="Wu L."/>
            <person name="Ma J."/>
        </authorList>
    </citation>
    <scope>NUCLEOTIDE SEQUENCE [LARGE SCALE GENOMIC DNA]</scope>
    <source>
        <strain evidence="3">KCTC 32239</strain>
    </source>
</reference>
<evidence type="ECO:0000313" key="2">
    <source>
        <dbReference type="EMBL" id="GGY62967.1"/>
    </source>
</evidence>
<evidence type="ECO:0000259" key="1">
    <source>
        <dbReference type="PROSITE" id="PS51384"/>
    </source>
</evidence>
<comment type="caution">
    <text evidence="2">The sequence shown here is derived from an EMBL/GenBank/DDBJ whole genome shotgun (WGS) entry which is preliminary data.</text>
</comment>
<name>A0ABQ3ASW5_9GAMM</name>
<protein>
    <recommendedName>
        <fullName evidence="1">FAD-binding FR-type domain-containing protein</fullName>
    </recommendedName>
</protein>
<dbReference type="InterPro" id="IPR017938">
    <property type="entry name" value="Riboflavin_synthase-like_b-brl"/>
</dbReference>
<dbReference type="Pfam" id="PF00970">
    <property type="entry name" value="FAD_binding_6"/>
    <property type="match status" value="1"/>
</dbReference>
<dbReference type="PANTHER" id="PTHR47354:SF5">
    <property type="entry name" value="PROTEIN RFBI"/>
    <property type="match status" value="1"/>
</dbReference>
<organism evidence="2 3">
    <name type="scientific">Cellvibrio zantedeschiae</name>
    <dbReference type="NCBI Taxonomy" id="1237077"/>
    <lineage>
        <taxon>Bacteria</taxon>
        <taxon>Pseudomonadati</taxon>
        <taxon>Pseudomonadota</taxon>
        <taxon>Gammaproteobacteria</taxon>
        <taxon>Cellvibrionales</taxon>
        <taxon>Cellvibrionaceae</taxon>
        <taxon>Cellvibrio</taxon>
    </lineage>
</organism>
<dbReference type="InterPro" id="IPR008333">
    <property type="entry name" value="Cbr1-like_FAD-bd_dom"/>
</dbReference>
<dbReference type="PRINTS" id="PR00410">
    <property type="entry name" value="PHEHYDRXLASE"/>
</dbReference>
<dbReference type="InterPro" id="IPR050415">
    <property type="entry name" value="MRET"/>
</dbReference>
<proteinExistence type="predicted"/>
<dbReference type="EMBL" id="BMYZ01000001">
    <property type="protein sequence ID" value="GGY62967.1"/>
    <property type="molecule type" value="Genomic_DNA"/>
</dbReference>
<gene>
    <name evidence="2" type="ORF">GCM10011613_03180</name>
</gene>
<dbReference type="Gene3D" id="3.40.50.80">
    <property type="entry name" value="Nucleotide-binding domain of ferredoxin-NADP reductase (FNR) module"/>
    <property type="match status" value="1"/>
</dbReference>
<keyword evidence="3" id="KW-1185">Reference proteome</keyword>
<feature type="domain" description="FAD-binding FR-type" evidence="1">
    <location>
        <begin position="16"/>
        <end position="116"/>
    </location>
</feature>
<dbReference type="PROSITE" id="PS51384">
    <property type="entry name" value="FAD_FR"/>
    <property type="match status" value="1"/>
</dbReference>
<dbReference type="InterPro" id="IPR017927">
    <property type="entry name" value="FAD-bd_FR_type"/>
</dbReference>
<accession>A0ABQ3ASW5</accession>
<dbReference type="InterPro" id="IPR001433">
    <property type="entry name" value="OxRdtase_FAD/NAD-bd"/>
</dbReference>
<dbReference type="InterPro" id="IPR039261">
    <property type="entry name" value="FNR_nucleotide-bd"/>
</dbReference>
<sequence>MSLNISDLGDLGKIQILTLPSRIDSIEFVAQDIARIVLRLPPNNSFSCLAGQYINIIGPTGAHRSYSIANNFNSEGKIELQVRKIANGIMSQYWFNAAQVSDLLRFNGPHGTFFFRSKKERRIIFLATGTGIAPVKSMVEQFEQNPMLVKDKIIEIYWGNRTPEEFYWEPNFRKIEIAFNLILSRKNSDWKGMHGYVQDAALQINSNLEDAVVYASGSPIMVDSAKLLLTLNGLKEDCFFSDAFYSS</sequence>
<dbReference type="Gene3D" id="2.40.30.10">
    <property type="entry name" value="Translation factors"/>
    <property type="match status" value="1"/>
</dbReference>
<dbReference type="CDD" id="cd06189">
    <property type="entry name" value="flavin_oxioreductase"/>
    <property type="match status" value="1"/>
</dbReference>